<dbReference type="PROSITE" id="PS00211">
    <property type="entry name" value="ABC_TRANSPORTER_1"/>
    <property type="match status" value="2"/>
</dbReference>
<sequence length="553" mass="58973">MSGTTDVLTVEHLTVTFDVDGEVVRAVDDASFTVARGEVVAVVGESGSGKSMTAMTAMGIAPDGARASGSIRLGDLEVVGADERTLRSVRGRSVSMVFQDPSAALNPVFTIGFQLAEAVRRTDGPHDRAAVRERSLELLRAVEVPEPERRLGQYPHELSGGQAQRVMIAMALAAGPDLLIADEPTTALDVTVQAEVLDVLRALRERTGTAILLITHDMGVVADLADRVVVMRRGRVVETGTAEAVFAAPSAEYTRELLAAVPRMGTGSGLEARLGSATEPPAAVLDVRHLVVEYGGALRGRFRAVDDVSFTVGRGEIVGLVGESGSGKTTIGRAAVGLAPITSGSVVVEGTDVAGARRAARRQMRQHVGVVFQNPLRSLNPRYTVGQTVAEPLRQILRLPAVQVEERVERLLADVGLDGVYAERYPHELSGGQRQRVAIARAVALDPALLIADEPTSALDVSVQARVLDVFRELQERLGFACLFVTHDLAVVDTLCDRVVVLHGGRVAEQGTRDAILRSPQDPYTRRLIQAAPVPDPGEQARRRSERLAARVG</sequence>
<evidence type="ECO:0000256" key="1">
    <source>
        <dbReference type="ARBA" id="ARBA00004202"/>
    </source>
</evidence>
<gene>
    <name evidence="10" type="ORF">KK103_12250</name>
</gene>
<dbReference type="FunFam" id="3.40.50.300:FF:000016">
    <property type="entry name" value="Oligopeptide ABC transporter ATP-binding component"/>
    <property type="match status" value="1"/>
</dbReference>
<keyword evidence="7" id="KW-0472">Membrane</keyword>
<dbReference type="InterPro" id="IPR003593">
    <property type="entry name" value="AAA+_ATPase"/>
</dbReference>
<evidence type="ECO:0000313" key="11">
    <source>
        <dbReference type="Proteomes" id="UP000709437"/>
    </source>
</evidence>
<evidence type="ECO:0000259" key="9">
    <source>
        <dbReference type="PROSITE" id="PS50893"/>
    </source>
</evidence>
<dbReference type="InterPro" id="IPR003439">
    <property type="entry name" value="ABC_transporter-like_ATP-bd"/>
</dbReference>
<evidence type="ECO:0000256" key="7">
    <source>
        <dbReference type="ARBA" id="ARBA00023136"/>
    </source>
</evidence>
<dbReference type="PANTHER" id="PTHR43297">
    <property type="entry name" value="OLIGOPEPTIDE TRANSPORT ATP-BINDING PROTEIN APPD"/>
    <property type="match status" value="1"/>
</dbReference>
<evidence type="ECO:0000256" key="2">
    <source>
        <dbReference type="ARBA" id="ARBA00005417"/>
    </source>
</evidence>
<dbReference type="InterPro" id="IPR050388">
    <property type="entry name" value="ABC_Ni/Peptide_Import"/>
</dbReference>
<name>A0A9Q2W6P0_9MICO</name>
<feature type="compositionally biased region" description="Basic and acidic residues" evidence="8">
    <location>
        <begin position="539"/>
        <end position="553"/>
    </location>
</feature>
<dbReference type="GO" id="GO:0015833">
    <property type="term" value="P:peptide transport"/>
    <property type="evidence" value="ECO:0007669"/>
    <property type="project" value="InterPro"/>
</dbReference>
<evidence type="ECO:0000256" key="4">
    <source>
        <dbReference type="ARBA" id="ARBA00022475"/>
    </source>
</evidence>
<dbReference type="SMART" id="SM00382">
    <property type="entry name" value="AAA"/>
    <property type="match status" value="2"/>
</dbReference>
<evidence type="ECO:0000256" key="8">
    <source>
        <dbReference type="SAM" id="MobiDB-lite"/>
    </source>
</evidence>
<comment type="caution">
    <text evidence="10">The sequence shown here is derived from an EMBL/GenBank/DDBJ whole genome shotgun (WGS) entry which is preliminary data.</text>
</comment>
<dbReference type="InterPro" id="IPR017871">
    <property type="entry name" value="ABC_transporter-like_CS"/>
</dbReference>
<dbReference type="AlphaFoldDB" id="A0A9Q2W6P0"/>
<dbReference type="PROSITE" id="PS50893">
    <property type="entry name" value="ABC_TRANSPORTER_2"/>
    <property type="match status" value="2"/>
</dbReference>
<dbReference type="InterPro" id="IPR027417">
    <property type="entry name" value="P-loop_NTPase"/>
</dbReference>
<keyword evidence="3" id="KW-0813">Transport</keyword>
<evidence type="ECO:0000313" key="10">
    <source>
        <dbReference type="EMBL" id="MBT1542536.1"/>
    </source>
</evidence>
<comment type="similarity">
    <text evidence="2">Belongs to the ABC transporter superfamily.</text>
</comment>
<keyword evidence="4" id="KW-1003">Cell membrane</keyword>
<dbReference type="RefSeq" id="WP_140449363.1">
    <property type="nucleotide sequence ID" value="NZ_JAHEWX010000015.1"/>
</dbReference>
<dbReference type="EMBL" id="JAHEWX010000015">
    <property type="protein sequence ID" value="MBT1542536.1"/>
    <property type="molecule type" value="Genomic_DNA"/>
</dbReference>
<dbReference type="CDD" id="cd03257">
    <property type="entry name" value="ABC_NikE_OppD_transporters"/>
    <property type="match status" value="2"/>
</dbReference>
<comment type="subcellular location">
    <subcellularLocation>
        <location evidence="1">Cell membrane</location>
        <topology evidence="1">Peripheral membrane protein</topology>
    </subcellularLocation>
</comment>
<dbReference type="NCBIfam" id="NF007739">
    <property type="entry name" value="PRK10419.1"/>
    <property type="match status" value="2"/>
</dbReference>
<keyword evidence="6 10" id="KW-0067">ATP-binding</keyword>
<dbReference type="Pfam" id="PF00005">
    <property type="entry name" value="ABC_tran"/>
    <property type="match status" value="2"/>
</dbReference>
<keyword evidence="5" id="KW-0547">Nucleotide-binding</keyword>
<dbReference type="GO" id="GO:0016887">
    <property type="term" value="F:ATP hydrolysis activity"/>
    <property type="evidence" value="ECO:0007669"/>
    <property type="project" value="InterPro"/>
</dbReference>
<feature type="domain" description="ABC transporter" evidence="9">
    <location>
        <begin position="285"/>
        <end position="529"/>
    </location>
</feature>
<dbReference type="GO" id="GO:0005886">
    <property type="term" value="C:plasma membrane"/>
    <property type="evidence" value="ECO:0007669"/>
    <property type="project" value="UniProtKB-SubCell"/>
</dbReference>
<evidence type="ECO:0000256" key="6">
    <source>
        <dbReference type="ARBA" id="ARBA00022840"/>
    </source>
</evidence>
<dbReference type="Gene3D" id="3.40.50.300">
    <property type="entry name" value="P-loop containing nucleotide triphosphate hydrolases"/>
    <property type="match status" value="2"/>
</dbReference>
<dbReference type="SUPFAM" id="SSF52540">
    <property type="entry name" value="P-loop containing nucleoside triphosphate hydrolases"/>
    <property type="match status" value="2"/>
</dbReference>
<proteinExistence type="inferred from homology"/>
<dbReference type="InterPro" id="IPR013563">
    <property type="entry name" value="Oligopep_ABC_C"/>
</dbReference>
<dbReference type="Pfam" id="PF08352">
    <property type="entry name" value="oligo_HPY"/>
    <property type="match status" value="2"/>
</dbReference>
<evidence type="ECO:0000256" key="5">
    <source>
        <dbReference type="ARBA" id="ARBA00022741"/>
    </source>
</evidence>
<reference evidence="10" key="1">
    <citation type="submission" date="2021-05" db="EMBL/GenBank/DDBJ databases">
        <title>Whole genome sequence of Curtobacterium flaccumfaciens pv. flaccumfaciens strain CFBP 3417.</title>
        <authorList>
            <person name="Osdaghi E."/>
            <person name="Taghouti G."/>
            <person name="Portier P."/>
            <person name="Fazliarab A."/>
            <person name="Taghavi S.M."/>
            <person name="Briand M."/>
            <person name="Le-Saux M."/>
            <person name="Jacques M.-A."/>
        </authorList>
    </citation>
    <scope>NUCLEOTIDE SEQUENCE</scope>
    <source>
        <strain evidence="10">CFBP 3417</strain>
    </source>
</reference>
<accession>A0A9Q2W6P0</accession>
<protein>
    <submittedName>
        <fullName evidence="10">ABC transporter ATP-binding protein</fullName>
    </submittedName>
</protein>
<feature type="domain" description="ABC transporter" evidence="9">
    <location>
        <begin position="8"/>
        <end position="258"/>
    </location>
</feature>
<dbReference type="Proteomes" id="UP000709437">
    <property type="component" value="Unassembled WGS sequence"/>
</dbReference>
<dbReference type="NCBIfam" id="NF008453">
    <property type="entry name" value="PRK11308.1"/>
    <property type="match status" value="2"/>
</dbReference>
<organism evidence="10 11">
    <name type="scientific">Curtobacterium flaccumfaciens pv. flaccumfaciens</name>
    <dbReference type="NCBI Taxonomy" id="138532"/>
    <lineage>
        <taxon>Bacteria</taxon>
        <taxon>Bacillati</taxon>
        <taxon>Actinomycetota</taxon>
        <taxon>Actinomycetes</taxon>
        <taxon>Micrococcales</taxon>
        <taxon>Microbacteriaceae</taxon>
        <taxon>Curtobacterium</taxon>
    </lineage>
</organism>
<feature type="region of interest" description="Disordered" evidence="8">
    <location>
        <begin position="532"/>
        <end position="553"/>
    </location>
</feature>
<dbReference type="GO" id="GO:0005524">
    <property type="term" value="F:ATP binding"/>
    <property type="evidence" value="ECO:0007669"/>
    <property type="project" value="UniProtKB-KW"/>
</dbReference>
<evidence type="ECO:0000256" key="3">
    <source>
        <dbReference type="ARBA" id="ARBA00022448"/>
    </source>
</evidence>
<dbReference type="PANTHER" id="PTHR43297:SF2">
    <property type="entry name" value="DIPEPTIDE TRANSPORT ATP-BINDING PROTEIN DPPD"/>
    <property type="match status" value="1"/>
</dbReference>